<evidence type="ECO:0000256" key="7">
    <source>
        <dbReference type="ARBA" id="ARBA00023016"/>
    </source>
</evidence>
<evidence type="ECO:0000313" key="9">
    <source>
        <dbReference type="Proteomes" id="UP000268436"/>
    </source>
</evidence>
<gene>
    <name evidence="8" type="ORF">EJK54_0681</name>
</gene>
<dbReference type="Gene3D" id="3.30.920.30">
    <property type="entry name" value="Hypothetical protein"/>
    <property type="match status" value="1"/>
</dbReference>
<dbReference type="EMBL" id="RYER01000015">
    <property type="protein sequence ID" value="RUO16878.1"/>
    <property type="molecule type" value="Genomic_DNA"/>
</dbReference>
<name>A0ABY0BKT3_MORCA</name>
<evidence type="ECO:0000256" key="1">
    <source>
        <dbReference type="ARBA" id="ARBA00006620"/>
    </source>
</evidence>
<protein>
    <submittedName>
        <fullName evidence="8">YcfA-like family protein</fullName>
    </submittedName>
</protein>
<comment type="similarity">
    <text evidence="1">Belongs to the HicA mRNA interferase family.</text>
</comment>
<evidence type="ECO:0000256" key="2">
    <source>
        <dbReference type="ARBA" id="ARBA00022649"/>
    </source>
</evidence>
<evidence type="ECO:0000256" key="5">
    <source>
        <dbReference type="ARBA" id="ARBA00022801"/>
    </source>
</evidence>
<keyword evidence="5" id="KW-0378">Hydrolase</keyword>
<dbReference type="InterPro" id="IPR012933">
    <property type="entry name" value="HicA_mRNA_interferase"/>
</dbReference>
<proteinExistence type="inferred from homology"/>
<dbReference type="PANTHER" id="PTHR34873">
    <property type="entry name" value="SSR1766 PROTEIN"/>
    <property type="match status" value="1"/>
</dbReference>
<evidence type="ECO:0000256" key="6">
    <source>
        <dbReference type="ARBA" id="ARBA00022884"/>
    </source>
</evidence>
<evidence type="ECO:0000256" key="4">
    <source>
        <dbReference type="ARBA" id="ARBA00022759"/>
    </source>
</evidence>
<keyword evidence="6" id="KW-0694">RNA-binding</keyword>
<evidence type="ECO:0000313" key="8">
    <source>
        <dbReference type="EMBL" id="RUO16878.1"/>
    </source>
</evidence>
<organism evidence="8 9">
    <name type="scientific">Moraxella catarrhalis</name>
    <name type="common">Branhamella catarrhalis</name>
    <dbReference type="NCBI Taxonomy" id="480"/>
    <lineage>
        <taxon>Bacteria</taxon>
        <taxon>Pseudomonadati</taxon>
        <taxon>Pseudomonadota</taxon>
        <taxon>Gammaproteobacteria</taxon>
        <taxon>Moraxellales</taxon>
        <taxon>Moraxellaceae</taxon>
        <taxon>Moraxella</taxon>
    </lineage>
</organism>
<dbReference type="Pfam" id="PF07927">
    <property type="entry name" value="HicA_toxin"/>
    <property type="match status" value="1"/>
</dbReference>
<keyword evidence="7" id="KW-0346">Stress response</keyword>
<keyword evidence="3" id="KW-0540">Nuclease</keyword>
<sequence>MNSRQMIKLITDDGWYEVAVRGSHHHYKHPTKQGKVTIPHPKSDLPIGTVKQILKQAGLK</sequence>
<keyword evidence="2" id="KW-1277">Toxin-antitoxin system</keyword>
<accession>A0ABY0BKT3</accession>
<keyword evidence="9" id="KW-1185">Reference proteome</keyword>
<dbReference type="PANTHER" id="PTHR34873:SF3">
    <property type="entry name" value="ADDICTION MODULE TOXIN, HICA FAMILY"/>
    <property type="match status" value="1"/>
</dbReference>
<dbReference type="RefSeq" id="WP_003660025.1">
    <property type="nucleotide sequence ID" value="NZ_CP007669.1"/>
</dbReference>
<evidence type="ECO:0000256" key="3">
    <source>
        <dbReference type="ARBA" id="ARBA00022722"/>
    </source>
</evidence>
<comment type="caution">
    <text evidence="8">The sequence shown here is derived from an EMBL/GenBank/DDBJ whole genome shotgun (WGS) entry which is preliminary data.</text>
</comment>
<keyword evidence="4" id="KW-0255">Endonuclease</keyword>
<dbReference type="SUPFAM" id="SSF54786">
    <property type="entry name" value="YcfA/nrd intein domain"/>
    <property type="match status" value="1"/>
</dbReference>
<dbReference type="Proteomes" id="UP000268436">
    <property type="component" value="Unassembled WGS sequence"/>
</dbReference>
<dbReference type="GeneID" id="66585455"/>
<reference evidence="8 9" key="1">
    <citation type="submission" date="2018-12" db="EMBL/GenBank/DDBJ databases">
        <title>Persistence of Moraxella catarrhalis in Chronic Obstructive Pulmonary Disease and Regulation of the Hag/MID Adhesin.</title>
        <authorList>
            <person name="Murphy T."/>
            <person name="Zhao X."/>
            <person name="Vyas G."/>
            <person name="Aluvathingal J."/>
            <person name="Nadendla S."/>
            <person name="Tallon L."/>
            <person name="Tettelin H."/>
        </authorList>
    </citation>
    <scope>NUCLEOTIDE SEQUENCE [LARGE SCALE GENOMIC DNA]</scope>
    <source>
        <strain evidence="8 9">173P27B1</strain>
    </source>
</reference>
<dbReference type="InterPro" id="IPR038570">
    <property type="entry name" value="HicA_sf"/>
</dbReference>